<gene>
    <name evidence="2" type="ORF">V1264_007636</name>
</gene>
<dbReference type="Proteomes" id="UP001374579">
    <property type="component" value="Unassembled WGS sequence"/>
</dbReference>
<feature type="compositionally biased region" description="Acidic residues" evidence="1">
    <location>
        <begin position="490"/>
        <end position="500"/>
    </location>
</feature>
<evidence type="ECO:0000313" key="2">
    <source>
        <dbReference type="EMBL" id="KAK7093957.1"/>
    </source>
</evidence>
<dbReference type="PANTHER" id="PTHR33480">
    <property type="entry name" value="SET DOMAIN-CONTAINING PROTEIN-RELATED"/>
    <property type="match status" value="1"/>
</dbReference>
<evidence type="ECO:0000256" key="1">
    <source>
        <dbReference type="SAM" id="MobiDB-lite"/>
    </source>
</evidence>
<dbReference type="AlphaFoldDB" id="A0AAN9AVR6"/>
<feature type="compositionally biased region" description="Basic and acidic residues" evidence="1">
    <location>
        <begin position="477"/>
        <end position="486"/>
    </location>
</feature>
<dbReference type="EMBL" id="JBAMIC010000019">
    <property type="protein sequence ID" value="KAK7093957.1"/>
    <property type="molecule type" value="Genomic_DNA"/>
</dbReference>
<feature type="region of interest" description="Disordered" evidence="1">
    <location>
        <begin position="221"/>
        <end position="533"/>
    </location>
</feature>
<feature type="region of interest" description="Disordered" evidence="1">
    <location>
        <begin position="1"/>
        <end position="131"/>
    </location>
</feature>
<feature type="compositionally biased region" description="Basic and acidic residues" evidence="1">
    <location>
        <begin position="101"/>
        <end position="115"/>
    </location>
</feature>
<protein>
    <submittedName>
        <fullName evidence="2">Uncharacterized protein</fullName>
    </submittedName>
</protein>
<proteinExistence type="predicted"/>
<dbReference type="PANTHER" id="PTHR33480:SF1">
    <property type="entry name" value="TYR RECOMBINASE DOMAIN-CONTAINING PROTEIN"/>
    <property type="match status" value="1"/>
</dbReference>
<feature type="compositionally biased region" description="Acidic residues" evidence="1">
    <location>
        <begin position="293"/>
        <end position="407"/>
    </location>
</feature>
<feature type="compositionally biased region" description="Acidic residues" evidence="1">
    <location>
        <begin position="68"/>
        <end position="100"/>
    </location>
</feature>
<feature type="compositionally biased region" description="Basic and acidic residues" evidence="1">
    <location>
        <begin position="457"/>
        <end position="467"/>
    </location>
</feature>
<feature type="compositionally biased region" description="Acidic residues" evidence="1">
    <location>
        <begin position="116"/>
        <end position="131"/>
    </location>
</feature>
<sequence length="1021" mass="115329">MDEKTQTQGLEGDNQEPQQINKNESPHESDSDDSVTFPLLTDWQRRLQLEEKRKNAQKRNKEERGDTDTDVDEEGRDDVVSDVDEEVRDDVVADVDEEVRDDVVYDVNKEVRDDVSDVDEEGSDNVVSDVDEEVRDDVVFDVDEEGSDNVVSDVDEEVRDDVVYDVNEEVRDDVSDVDEEGRDDVVSDVNAEVRDDVVSDVDEEVRDDVVSYVNKEVRDDVDEEVRDDVGTDVDEEVRDDVGTDVDEEVRDDVGTDVDEEVRDDVGTDVDEEVRDDVGTDVDEEVRDDVGTAVDEEERDDVGTDVDEDMRDDVGTDVDEEERDDVGTDVDEEVRDDVGTDVDEEERDDVGTNVDEEMRDDVGTDVDEEERDDVGTDVDEEMRDDVGTDVDEEERDDVGTAVDEEERDDVGTDVDKEMRDDVGTDVEEGRDDVKEGKGDDDDKGEMCDTAKDIGNTENHADRDEREVHESDEEFDHDDETKDPDFRLSDSNTDDSDDDVDFKDDPMIVNTLPTTDRPSLSPIPSSLSSSGPSLSSEAAVSASVGCSVSSVSSGIWAKKHACVYCQKLYAKISRHFEDMHSNELEVALALGLPKRSQERNTIWTDLRNRGDYNYNKIVIAKQEGEMIPCKRPTDTTADVNSFVPCAHCKGMFQKNALWRHIKRCRLRSPRDTSRDHQKQGKLLMPVPQNVTDSYKSDILGSLAVGKVRQVAANDALILQFGQTRYSKCRHQRHQHQNVRQQVRELGRFLIKLRDRTTCQCLEDCIDPQHFNEVVHTVRDVCGFQQELGVFSIPTLAQHIGQSLLKCAKIMKSNALKAGDSQLKLKAEGFIDLYDADWTAEIGTFALNTIQVRRFNKPKAMPLARDIRKLNVYLAEQAKIHYDELQVHGDSVTAWKSLNELTLTQIVLFNRRRGGEAERAEMSQYLSGTNQTPVQEDLLKGLSQFERNLTSTLARFEIRGKRGRRVAVLLTSDYQNQLACLLKCRAAVGVEDNKYLFPRTEDATTPVRGCDVIRKCSRENTLSG</sequence>
<feature type="compositionally biased region" description="Acidic residues" evidence="1">
    <location>
        <begin position="221"/>
        <end position="286"/>
    </location>
</feature>
<feature type="compositionally biased region" description="Basic and acidic residues" evidence="1">
    <location>
        <begin position="43"/>
        <end position="67"/>
    </location>
</feature>
<evidence type="ECO:0000313" key="3">
    <source>
        <dbReference type="Proteomes" id="UP001374579"/>
    </source>
</evidence>
<name>A0AAN9AVR6_9CAEN</name>
<organism evidence="2 3">
    <name type="scientific">Littorina saxatilis</name>
    <dbReference type="NCBI Taxonomy" id="31220"/>
    <lineage>
        <taxon>Eukaryota</taxon>
        <taxon>Metazoa</taxon>
        <taxon>Spiralia</taxon>
        <taxon>Lophotrochozoa</taxon>
        <taxon>Mollusca</taxon>
        <taxon>Gastropoda</taxon>
        <taxon>Caenogastropoda</taxon>
        <taxon>Littorinimorpha</taxon>
        <taxon>Littorinoidea</taxon>
        <taxon>Littorinidae</taxon>
        <taxon>Littorina</taxon>
    </lineage>
</organism>
<feature type="compositionally biased region" description="Basic and acidic residues" evidence="1">
    <location>
        <begin position="408"/>
        <end position="421"/>
    </location>
</feature>
<keyword evidence="3" id="KW-1185">Reference proteome</keyword>
<reference evidence="2 3" key="1">
    <citation type="submission" date="2024-02" db="EMBL/GenBank/DDBJ databases">
        <title>Chromosome-scale genome assembly of the rough periwinkle Littorina saxatilis.</title>
        <authorList>
            <person name="De Jode A."/>
            <person name="Faria R."/>
            <person name="Formenti G."/>
            <person name="Sims Y."/>
            <person name="Smith T.P."/>
            <person name="Tracey A."/>
            <person name="Wood J.M.D."/>
            <person name="Zagrodzka Z.B."/>
            <person name="Johannesson K."/>
            <person name="Butlin R.K."/>
            <person name="Leder E.H."/>
        </authorList>
    </citation>
    <scope>NUCLEOTIDE SEQUENCE [LARGE SCALE GENOMIC DNA]</scope>
    <source>
        <strain evidence="2">Snail1</strain>
        <tissue evidence="2">Muscle</tissue>
    </source>
</reference>
<accession>A0AAN9AVR6</accession>
<feature type="compositionally biased region" description="Low complexity" evidence="1">
    <location>
        <begin position="516"/>
        <end position="533"/>
    </location>
</feature>
<comment type="caution">
    <text evidence="2">The sequence shown here is derived from an EMBL/GenBank/DDBJ whole genome shotgun (WGS) entry which is preliminary data.</text>
</comment>